<name>A0A4Q2KU02_9MICO</name>
<dbReference type="OrthoDB" id="5117240at2"/>
<keyword evidence="2" id="KW-0472">Membrane</keyword>
<dbReference type="AlphaFoldDB" id="A0A4Q2KU02"/>
<evidence type="ECO:0000256" key="2">
    <source>
        <dbReference type="SAM" id="Phobius"/>
    </source>
</evidence>
<gene>
    <name evidence="3" type="ORF">ESP51_15315</name>
</gene>
<proteinExistence type="predicted"/>
<evidence type="ECO:0008006" key="5">
    <source>
        <dbReference type="Google" id="ProtNLM"/>
    </source>
</evidence>
<reference evidence="3 4" key="1">
    <citation type="submission" date="2019-01" db="EMBL/GenBank/DDBJ databases">
        <title>Agromyces.</title>
        <authorList>
            <person name="Li J."/>
        </authorList>
    </citation>
    <scope>NUCLEOTIDE SEQUENCE [LARGE SCALE GENOMIC DNA]</scope>
    <source>
        <strain evidence="3 4">DSM 15934</strain>
    </source>
</reference>
<keyword evidence="2" id="KW-1133">Transmembrane helix</keyword>
<evidence type="ECO:0000313" key="4">
    <source>
        <dbReference type="Proteomes" id="UP000293865"/>
    </source>
</evidence>
<feature type="transmembrane region" description="Helical" evidence="2">
    <location>
        <begin position="43"/>
        <end position="67"/>
    </location>
</feature>
<dbReference type="EMBL" id="SDPN01000034">
    <property type="protein sequence ID" value="RXZ68020.1"/>
    <property type="molecule type" value="Genomic_DNA"/>
</dbReference>
<feature type="region of interest" description="Disordered" evidence="1">
    <location>
        <begin position="75"/>
        <end position="99"/>
    </location>
</feature>
<organism evidence="3 4">
    <name type="scientific">Agromyces albus</name>
    <dbReference type="NCBI Taxonomy" id="205332"/>
    <lineage>
        <taxon>Bacteria</taxon>
        <taxon>Bacillati</taxon>
        <taxon>Actinomycetota</taxon>
        <taxon>Actinomycetes</taxon>
        <taxon>Micrococcales</taxon>
        <taxon>Microbacteriaceae</taxon>
        <taxon>Agromyces</taxon>
    </lineage>
</organism>
<feature type="compositionally biased region" description="Low complexity" evidence="1">
    <location>
        <begin position="75"/>
        <end position="89"/>
    </location>
</feature>
<evidence type="ECO:0000313" key="3">
    <source>
        <dbReference type="EMBL" id="RXZ68020.1"/>
    </source>
</evidence>
<comment type="caution">
    <text evidence="3">The sequence shown here is derived from an EMBL/GenBank/DDBJ whole genome shotgun (WGS) entry which is preliminary data.</text>
</comment>
<sequence length="419" mass="43700">MRTEPPTGDELTRLLVSMKRNVLEQVAHEPQSALKRSPLTDRVLAVLLGVALLLGLGAGAAFAFGIVPSPLGAPSDTAPDSTATTSQTPTPVPTPTPTPSEFVVVPADTWEQPASRYGLDCESMIDDSFVSALFTSAVAPVDPIVTAAGVGIAIPRRTSILSLGGTVCEWSNGAPANDQYGVGPDYFGVMVTVVPRPVDGWSERAVRYGMPLDGSHCSESGCYATSGIGDAWVAVEAHGGQPNALNPSGWQPLLDAITEAVSAAGPATEPMAPERTRAPLPEDCGAFISLDTVRSISSKPEAESYIDGGGGWSEWGEARYQAGNTGCNWGSGEDYVASVDWVRDGRWAYERMLAAATASPLELEGLGSHDEASIRCYEMPDASACAVDLAVGPDWINVSGNDRETAIALAEAVLAQLAP</sequence>
<dbReference type="RefSeq" id="WP_129521758.1">
    <property type="nucleotide sequence ID" value="NZ_SDPN01000034.1"/>
</dbReference>
<evidence type="ECO:0000256" key="1">
    <source>
        <dbReference type="SAM" id="MobiDB-lite"/>
    </source>
</evidence>
<protein>
    <recommendedName>
        <fullName evidence="5">DUF3558 domain-containing protein</fullName>
    </recommendedName>
</protein>
<accession>A0A4Q2KU02</accession>
<dbReference type="Proteomes" id="UP000293865">
    <property type="component" value="Unassembled WGS sequence"/>
</dbReference>
<keyword evidence="2" id="KW-0812">Transmembrane</keyword>
<keyword evidence="4" id="KW-1185">Reference proteome</keyword>